<comment type="caution">
    <text evidence="1">The sequence shown here is derived from an EMBL/GenBank/DDBJ whole genome shotgun (WGS) entry which is preliminary data.</text>
</comment>
<dbReference type="OrthoDB" id="8954335at2759"/>
<sequence length="129" mass="15041">MKQGRSKLETYKIRSCYLKKFLKEVKTILSTSLPIVHKNRVNKWRNKSEQDLGKYPMIRVDLPFHNRFDINGSFETKEEFFSKIVANVPVLGRAYKLLSSGAYYVAGKTEISKERLPNGPTKEFAKIYF</sequence>
<accession>A0A397JS61</accession>
<name>A0A397JS61_9GLOM</name>
<proteinExistence type="predicted"/>
<dbReference type="Proteomes" id="UP000266861">
    <property type="component" value="Unassembled WGS sequence"/>
</dbReference>
<dbReference type="AlphaFoldDB" id="A0A397JS61"/>
<organism evidence="1 2">
    <name type="scientific">Diversispora epigaea</name>
    <dbReference type="NCBI Taxonomy" id="1348612"/>
    <lineage>
        <taxon>Eukaryota</taxon>
        <taxon>Fungi</taxon>
        <taxon>Fungi incertae sedis</taxon>
        <taxon>Mucoromycota</taxon>
        <taxon>Glomeromycotina</taxon>
        <taxon>Glomeromycetes</taxon>
        <taxon>Diversisporales</taxon>
        <taxon>Diversisporaceae</taxon>
        <taxon>Diversispora</taxon>
    </lineage>
</organism>
<evidence type="ECO:0000313" key="1">
    <source>
        <dbReference type="EMBL" id="RHZ88014.1"/>
    </source>
</evidence>
<gene>
    <name evidence="1" type="ORF">Glove_26g301</name>
</gene>
<dbReference type="EMBL" id="PQFF01000024">
    <property type="protein sequence ID" value="RHZ88014.1"/>
    <property type="molecule type" value="Genomic_DNA"/>
</dbReference>
<protein>
    <submittedName>
        <fullName evidence="1">Uncharacterized protein</fullName>
    </submittedName>
</protein>
<evidence type="ECO:0000313" key="2">
    <source>
        <dbReference type="Proteomes" id="UP000266861"/>
    </source>
</evidence>
<reference evidence="1 2" key="1">
    <citation type="submission" date="2018-08" db="EMBL/GenBank/DDBJ databases">
        <title>Genome and evolution of the arbuscular mycorrhizal fungus Diversispora epigaea (formerly Glomus versiforme) and its bacterial endosymbionts.</title>
        <authorList>
            <person name="Sun X."/>
            <person name="Fei Z."/>
            <person name="Harrison M."/>
        </authorList>
    </citation>
    <scope>NUCLEOTIDE SEQUENCE [LARGE SCALE GENOMIC DNA]</scope>
    <source>
        <strain evidence="1 2">IT104</strain>
    </source>
</reference>
<keyword evidence="2" id="KW-1185">Reference proteome</keyword>